<dbReference type="InterPro" id="IPR005530">
    <property type="entry name" value="SPW"/>
</dbReference>
<dbReference type="RefSeq" id="WP_184076550.1">
    <property type="nucleotide sequence ID" value="NZ_JACHDS010000001.1"/>
</dbReference>
<feature type="transmembrane region" description="Helical" evidence="1">
    <location>
        <begin position="66"/>
        <end position="86"/>
    </location>
</feature>
<organism evidence="3 4">
    <name type="scientific">Nocardiopsis mwathae</name>
    <dbReference type="NCBI Taxonomy" id="1472723"/>
    <lineage>
        <taxon>Bacteria</taxon>
        <taxon>Bacillati</taxon>
        <taxon>Actinomycetota</taxon>
        <taxon>Actinomycetes</taxon>
        <taxon>Streptosporangiales</taxon>
        <taxon>Nocardiopsidaceae</taxon>
        <taxon>Nocardiopsis</taxon>
    </lineage>
</organism>
<sequence length="137" mass="14613">MRLPVRLPKKIEGRWEDWVAVAAGVAAAVSWVWHGMVGAPMLALYLLGLFTLLAAVMAITRPGLIATEGIMVGLGVLMFLSPWLVGFTDVAAGAWTAWILGFVIAAIGVVDLPLATAAHRREPRPQPPPGGVHFPRT</sequence>
<protein>
    <submittedName>
        <fullName evidence="3">Apolipoprotein N-acyltransferase</fullName>
    </submittedName>
</protein>
<dbReference type="Proteomes" id="UP000546642">
    <property type="component" value="Unassembled WGS sequence"/>
</dbReference>
<dbReference type="EMBL" id="JACHDS010000001">
    <property type="protein sequence ID" value="MBB6173264.1"/>
    <property type="molecule type" value="Genomic_DNA"/>
</dbReference>
<evidence type="ECO:0000313" key="3">
    <source>
        <dbReference type="EMBL" id="MBB6173264.1"/>
    </source>
</evidence>
<evidence type="ECO:0000256" key="1">
    <source>
        <dbReference type="SAM" id="Phobius"/>
    </source>
</evidence>
<proteinExistence type="predicted"/>
<keyword evidence="1" id="KW-0472">Membrane</keyword>
<dbReference type="GO" id="GO:0016746">
    <property type="term" value="F:acyltransferase activity"/>
    <property type="evidence" value="ECO:0007669"/>
    <property type="project" value="UniProtKB-KW"/>
</dbReference>
<reference evidence="3 4" key="1">
    <citation type="submission" date="2020-08" db="EMBL/GenBank/DDBJ databases">
        <title>Sequencing the genomes of 1000 actinobacteria strains.</title>
        <authorList>
            <person name="Klenk H.-P."/>
        </authorList>
    </citation>
    <scope>NUCLEOTIDE SEQUENCE [LARGE SCALE GENOMIC DNA]</scope>
    <source>
        <strain evidence="3 4">DSM 46659</strain>
    </source>
</reference>
<keyword evidence="3" id="KW-0808">Transferase</keyword>
<accession>A0A7W9YJL3</accession>
<evidence type="ECO:0000259" key="2">
    <source>
        <dbReference type="Pfam" id="PF03779"/>
    </source>
</evidence>
<keyword evidence="1" id="KW-0812">Transmembrane</keyword>
<dbReference type="AlphaFoldDB" id="A0A7W9YJL3"/>
<dbReference type="Pfam" id="PF03779">
    <property type="entry name" value="SPW"/>
    <property type="match status" value="1"/>
</dbReference>
<keyword evidence="4" id="KW-1185">Reference proteome</keyword>
<keyword evidence="1" id="KW-1133">Transmembrane helix</keyword>
<feature type="domain" description="SPW repeat-containing integral membrane" evidence="2">
    <location>
        <begin position="15"/>
        <end position="108"/>
    </location>
</feature>
<name>A0A7W9YJL3_9ACTN</name>
<feature type="transmembrane region" description="Helical" evidence="1">
    <location>
        <begin position="92"/>
        <end position="114"/>
    </location>
</feature>
<feature type="transmembrane region" description="Helical" evidence="1">
    <location>
        <begin position="42"/>
        <end position="59"/>
    </location>
</feature>
<keyword evidence="3" id="KW-0449">Lipoprotein</keyword>
<gene>
    <name evidence="3" type="ORF">HNR23_003324</name>
</gene>
<evidence type="ECO:0000313" key="4">
    <source>
        <dbReference type="Proteomes" id="UP000546642"/>
    </source>
</evidence>
<comment type="caution">
    <text evidence="3">The sequence shown here is derived from an EMBL/GenBank/DDBJ whole genome shotgun (WGS) entry which is preliminary data.</text>
</comment>
<keyword evidence="3" id="KW-0012">Acyltransferase</keyword>